<accession>A0A4S4N295</accession>
<dbReference type="Proteomes" id="UP000308730">
    <property type="component" value="Unassembled WGS sequence"/>
</dbReference>
<dbReference type="InterPro" id="IPR036779">
    <property type="entry name" value="LysM_dom_sf"/>
</dbReference>
<organism evidence="2 3">
    <name type="scientific">Antrodiella citrinella</name>
    <dbReference type="NCBI Taxonomy" id="2447956"/>
    <lineage>
        <taxon>Eukaryota</taxon>
        <taxon>Fungi</taxon>
        <taxon>Dikarya</taxon>
        <taxon>Basidiomycota</taxon>
        <taxon>Agaricomycotina</taxon>
        <taxon>Agaricomycetes</taxon>
        <taxon>Polyporales</taxon>
        <taxon>Steccherinaceae</taxon>
        <taxon>Antrodiella</taxon>
    </lineage>
</organism>
<feature type="region of interest" description="Disordered" evidence="1">
    <location>
        <begin position="293"/>
        <end position="371"/>
    </location>
</feature>
<gene>
    <name evidence="2" type="ORF">EUX98_g1102</name>
</gene>
<evidence type="ECO:0000256" key="1">
    <source>
        <dbReference type="SAM" id="MobiDB-lite"/>
    </source>
</evidence>
<dbReference type="EMBL" id="SGPM01000011">
    <property type="protein sequence ID" value="THH33052.1"/>
    <property type="molecule type" value="Genomic_DNA"/>
</dbReference>
<dbReference type="OrthoDB" id="2107166at2759"/>
<dbReference type="InterPro" id="IPR018392">
    <property type="entry name" value="LysM"/>
</dbReference>
<name>A0A4S4N295_9APHY</name>
<feature type="region of interest" description="Disordered" evidence="1">
    <location>
        <begin position="240"/>
        <end position="276"/>
    </location>
</feature>
<dbReference type="CDD" id="cd00118">
    <property type="entry name" value="LysM"/>
    <property type="match status" value="1"/>
</dbReference>
<feature type="compositionally biased region" description="Basic and acidic residues" evidence="1">
    <location>
        <begin position="255"/>
        <end position="267"/>
    </location>
</feature>
<sequence>MSTIPPTATTHTVSLCLACSSSLPPRPTQDTFLTPCCGRPICPACIRANPRLARYNPCLRCLGGKDVVQRSRRRDLEDGVGSTRREEENVDGGVRDADVYAIGDDEDEDEGGDEDEDEGSDEDEAGEDLRGQGVSNAQSSTFVPTQSVTIKDRHTTSSASSSQKHPSRDPEEPDAPPTQDVTATNPRAVPSKYYIEPNDTLHSISLRFKLDPHLICRLNNLPLSTLRSTPHLLHTRAFLTLPPSPGFSSSSSSPRENEEREARRRTEAAQSRFRSVTKEEDWDVARAYVALAEDPHTSPEGYEAKEKERVTSTGKHNSDSGPSSTLEDRAVDRYMDDDEWEARERSGGRGVSIPRFPLASPSSGSGRGKRVDAQKVFGWNVPVWMRWTPGTTAD</sequence>
<evidence type="ECO:0000313" key="2">
    <source>
        <dbReference type="EMBL" id="THH33052.1"/>
    </source>
</evidence>
<reference evidence="2 3" key="1">
    <citation type="submission" date="2019-02" db="EMBL/GenBank/DDBJ databases">
        <title>Genome sequencing of the rare red list fungi Antrodiella citrinella (Flaviporus citrinellus).</title>
        <authorList>
            <person name="Buettner E."/>
            <person name="Kellner H."/>
        </authorList>
    </citation>
    <scope>NUCLEOTIDE SEQUENCE [LARGE SCALE GENOMIC DNA]</scope>
    <source>
        <strain evidence="2 3">DSM 108506</strain>
    </source>
</reference>
<feature type="compositionally biased region" description="Basic and acidic residues" evidence="1">
    <location>
        <begin position="293"/>
        <end position="310"/>
    </location>
</feature>
<comment type="caution">
    <text evidence="2">The sequence shown here is derived from an EMBL/GenBank/DDBJ whole genome shotgun (WGS) entry which is preliminary data.</text>
</comment>
<evidence type="ECO:0000313" key="3">
    <source>
        <dbReference type="Proteomes" id="UP000308730"/>
    </source>
</evidence>
<feature type="compositionally biased region" description="Acidic residues" evidence="1">
    <location>
        <begin position="103"/>
        <end position="126"/>
    </location>
</feature>
<keyword evidence="3" id="KW-1185">Reference proteome</keyword>
<feature type="compositionally biased region" description="Basic and acidic residues" evidence="1">
    <location>
        <begin position="83"/>
        <end position="98"/>
    </location>
</feature>
<dbReference type="AlphaFoldDB" id="A0A4S4N295"/>
<dbReference type="Gene3D" id="3.10.350.10">
    <property type="entry name" value="LysM domain"/>
    <property type="match status" value="1"/>
</dbReference>
<feature type="region of interest" description="Disordered" evidence="1">
    <location>
        <begin position="72"/>
        <end position="191"/>
    </location>
</feature>
<feature type="compositionally biased region" description="Polar residues" evidence="1">
    <location>
        <begin position="311"/>
        <end position="325"/>
    </location>
</feature>
<feature type="compositionally biased region" description="Polar residues" evidence="1">
    <location>
        <begin position="133"/>
        <end position="149"/>
    </location>
</feature>
<protein>
    <recommendedName>
        <fullName evidence="4">LysM domain-containing protein</fullName>
    </recommendedName>
</protein>
<evidence type="ECO:0008006" key="4">
    <source>
        <dbReference type="Google" id="ProtNLM"/>
    </source>
</evidence>
<proteinExistence type="predicted"/>